<sequence>MKQVLPAAQSPSILPQKRKFSNEKSKYHDDQFRSQVLEWMALTPEDLDDCDNGVVTKQGVTVTLALWKMEHIYLRRLISKDTSNGSWGDQTPADCEVRIRELERALKAAIYDRQQMIKEHLETIETVKRDFNQMMERLLAMPEEEEASMETIKMIISEIKKLTKAESDHQCKREKSDA</sequence>
<feature type="coiled-coil region" evidence="1">
    <location>
        <begin position="99"/>
        <end position="137"/>
    </location>
</feature>
<evidence type="ECO:0000313" key="2">
    <source>
        <dbReference type="EMBL" id="PNP58618.1"/>
    </source>
</evidence>
<dbReference type="OrthoDB" id="10337616at2759"/>
<protein>
    <submittedName>
        <fullName evidence="2">Uncharacterized protein</fullName>
    </submittedName>
</protein>
<dbReference type="Proteomes" id="UP000236290">
    <property type="component" value="Unassembled WGS sequence"/>
</dbReference>
<dbReference type="AlphaFoldDB" id="A0A2K0ULG4"/>
<name>A0A2K0ULG4_TRIHA</name>
<organism evidence="2 3">
    <name type="scientific">Trichoderma harzianum</name>
    <name type="common">Hypocrea lixii</name>
    <dbReference type="NCBI Taxonomy" id="5544"/>
    <lineage>
        <taxon>Eukaryota</taxon>
        <taxon>Fungi</taxon>
        <taxon>Dikarya</taxon>
        <taxon>Ascomycota</taxon>
        <taxon>Pezizomycotina</taxon>
        <taxon>Sordariomycetes</taxon>
        <taxon>Hypocreomycetidae</taxon>
        <taxon>Hypocreales</taxon>
        <taxon>Hypocreaceae</taxon>
        <taxon>Trichoderma</taxon>
    </lineage>
</organism>
<dbReference type="EMBL" id="MTYI01000020">
    <property type="protein sequence ID" value="PNP58618.1"/>
    <property type="molecule type" value="Genomic_DNA"/>
</dbReference>
<comment type="caution">
    <text evidence="2">The sequence shown here is derived from an EMBL/GenBank/DDBJ whole genome shotgun (WGS) entry which is preliminary data.</text>
</comment>
<evidence type="ECO:0000313" key="3">
    <source>
        <dbReference type="Proteomes" id="UP000236290"/>
    </source>
</evidence>
<evidence type="ECO:0000256" key="1">
    <source>
        <dbReference type="SAM" id="Coils"/>
    </source>
</evidence>
<proteinExistence type="predicted"/>
<reference evidence="2 3" key="1">
    <citation type="submission" date="2017-02" db="EMBL/GenBank/DDBJ databases">
        <title>Genomes of Trichoderma spp. with biocontrol activity.</title>
        <authorList>
            <person name="Gardiner D."/>
            <person name="Kazan K."/>
            <person name="Vos C."/>
            <person name="Harvey P."/>
        </authorList>
    </citation>
    <scope>NUCLEOTIDE SEQUENCE [LARGE SCALE GENOMIC DNA]</scope>
    <source>
        <strain evidence="2 3">Tr1</strain>
    </source>
</reference>
<accession>A0A2K0ULG4</accession>
<keyword evidence="1" id="KW-0175">Coiled coil</keyword>
<gene>
    <name evidence="2" type="ORF">THARTR1_01634</name>
</gene>